<feature type="transmembrane region" description="Helical" evidence="2">
    <location>
        <begin position="40"/>
        <end position="60"/>
    </location>
</feature>
<dbReference type="RefSeq" id="WP_132672642.1">
    <property type="nucleotide sequence ID" value="NZ_SMKS01000004.1"/>
</dbReference>
<organism evidence="3 4">
    <name type="scientific">Saccharopolyspora terrae</name>
    <dbReference type="NCBI Taxonomy" id="2530384"/>
    <lineage>
        <taxon>Bacteria</taxon>
        <taxon>Bacillati</taxon>
        <taxon>Actinomycetota</taxon>
        <taxon>Actinomycetes</taxon>
        <taxon>Pseudonocardiales</taxon>
        <taxon>Pseudonocardiaceae</taxon>
        <taxon>Saccharopolyspora</taxon>
    </lineage>
</organism>
<dbReference type="Proteomes" id="UP000295674">
    <property type="component" value="Unassembled WGS sequence"/>
</dbReference>
<name>A0A4R4VTL0_9PSEU</name>
<proteinExistence type="predicted"/>
<feature type="transmembrane region" description="Helical" evidence="2">
    <location>
        <begin position="290"/>
        <end position="313"/>
    </location>
</feature>
<gene>
    <name evidence="3" type="ORF">E1181_04730</name>
</gene>
<keyword evidence="2" id="KW-0812">Transmembrane</keyword>
<feature type="transmembrane region" description="Helical" evidence="2">
    <location>
        <begin position="67"/>
        <end position="86"/>
    </location>
</feature>
<sequence length="377" mass="40064">MTAHEHTPEVLPAPPEAGTEIAPVVGLPSSAAESVPGRRAQAFGIGAVAVVVIPVGLVLWGMRGLDLGAGIAGLVGIAVATAAWLADARTPRRWSGWALLAALSAAYVNLALAPIGLVALAAVIICPLLARVAHKRFTAAGFDLAEIDVEVGFEIYRHQSARLRIERDRAVLALKRMAGGGNVDQAIPLSEVKLAQPGEIVGGDSWPLPGAMAVRLSEGPAVRVVAGKQQWIVNVEDPRLVAAILRRRQSAAWSQRTGPQDLGSWHALRKWATAQTTTFRNGKKAQSYRVFRPIVGFFAGVLGLMLLTMQIAGGGTSPSTWLATAAMLLIGGFFVVSWLRQRTRLGYAELQSLPPNSPPWGDPRPEVAPISGWRPWS</sequence>
<dbReference type="AlphaFoldDB" id="A0A4R4VTL0"/>
<evidence type="ECO:0000313" key="3">
    <source>
        <dbReference type="EMBL" id="TDD09282.1"/>
    </source>
</evidence>
<feature type="transmembrane region" description="Helical" evidence="2">
    <location>
        <begin position="319"/>
        <end position="339"/>
    </location>
</feature>
<protein>
    <submittedName>
        <fullName evidence="3">Uncharacterized protein</fullName>
    </submittedName>
</protein>
<dbReference type="OrthoDB" id="3668820at2"/>
<keyword evidence="2" id="KW-0472">Membrane</keyword>
<comment type="caution">
    <text evidence="3">The sequence shown here is derived from an EMBL/GenBank/DDBJ whole genome shotgun (WGS) entry which is preliminary data.</text>
</comment>
<evidence type="ECO:0000313" key="4">
    <source>
        <dbReference type="Proteomes" id="UP000295674"/>
    </source>
</evidence>
<evidence type="ECO:0000256" key="1">
    <source>
        <dbReference type="SAM" id="MobiDB-lite"/>
    </source>
</evidence>
<keyword evidence="2" id="KW-1133">Transmembrane helix</keyword>
<reference evidence="3 4" key="1">
    <citation type="submission" date="2019-03" db="EMBL/GenBank/DDBJ databases">
        <title>Draft genome sequences of novel Actinobacteria.</title>
        <authorList>
            <person name="Sahin N."/>
            <person name="Ay H."/>
            <person name="Saygin H."/>
        </authorList>
    </citation>
    <scope>NUCLEOTIDE SEQUENCE [LARGE SCALE GENOMIC DNA]</scope>
    <source>
        <strain evidence="3 4">16K309</strain>
    </source>
</reference>
<feature type="transmembrane region" description="Helical" evidence="2">
    <location>
        <begin position="106"/>
        <end position="130"/>
    </location>
</feature>
<dbReference type="EMBL" id="SMKS01000004">
    <property type="protein sequence ID" value="TDD09282.1"/>
    <property type="molecule type" value="Genomic_DNA"/>
</dbReference>
<feature type="region of interest" description="Disordered" evidence="1">
    <location>
        <begin position="355"/>
        <end position="377"/>
    </location>
</feature>
<keyword evidence="4" id="KW-1185">Reference proteome</keyword>
<evidence type="ECO:0000256" key="2">
    <source>
        <dbReference type="SAM" id="Phobius"/>
    </source>
</evidence>
<accession>A0A4R4VTL0</accession>